<keyword evidence="2 5" id="KW-0808">Transferase</keyword>
<sequence>MGKKEFSPSHFGISPEEERYRRFLESVYKKQNEDPNRYGGRKAAGKFINDLFHIFFAGYFSDVAFRDVSQVEDALSLFLLQMKDKLYPYLFSRQNEEGESPDPEGIVEKFKDELPALYDSIWEDAIAAYEGDPAAESVKEVILAYSGFYAIAVHRVAHSLYRLGIPIFPRMLSEYAHEKTGIDIHPGAKIGRSFFMDHGTGIVIGGTSEIADNVKIYQGVTLGALSVSKTMAFEKRHPTIEQNVIIYAGATILGGDTVIGRNSIIGGNAWLTQSVAPYSIVNQKSEVRVRTSKELDDVIDFTI</sequence>
<name>A0A2N0B6H7_9LEPT</name>
<dbReference type="OrthoDB" id="9801456at2"/>
<dbReference type="AlphaFoldDB" id="A0A2N0B6H7"/>
<evidence type="ECO:0000256" key="3">
    <source>
        <dbReference type="ARBA" id="ARBA00023315"/>
    </source>
</evidence>
<keyword evidence="6" id="KW-1185">Reference proteome</keyword>
<evidence type="ECO:0000313" key="4">
    <source>
        <dbReference type="EMBL" id="MDV6234832.1"/>
    </source>
</evidence>
<keyword evidence="3" id="KW-0012">Acyltransferase</keyword>
<dbReference type="GO" id="GO:0016746">
    <property type="term" value="F:acyltransferase activity"/>
    <property type="evidence" value="ECO:0007669"/>
    <property type="project" value="UniProtKB-KW"/>
</dbReference>
<reference evidence="4 6" key="2">
    <citation type="journal article" date="2018" name="Microb. Genom.">
        <title>Deciphering the unexplored Leptospira diversity from soils uncovers genomic evolution to virulence.</title>
        <authorList>
            <person name="Thibeaux R."/>
            <person name="Iraola G."/>
            <person name="Ferres I."/>
            <person name="Bierque E."/>
            <person name="Girault D."/>
            <person name="Soupe-Gilbert M.E."/>
            <person name="Picardeau M."/>
            <person name="Goarant C."/>
        </authorList>
    </citation>
    <scope>NUCLEOTIDE SEQUENCE [LARGE SCALE GENOMIC DNA]</scope>
    <source>
        <strain evidence="4 6">ATI7-C-A5</strain>
    </source>
</reference>
<dbReference type="InterPro" id="IPR011004">
    <property type="entry name" value="Trimer_LpxA-like_sf"/>
</dbReference>
<dbReference type="SUPFAM" id="SSF51161">
    <property type="entry name" value="Trimeric LpxA-like enzymes"/>
    <property type="match status" value="1"/>
</dbReference>
<dbReference type="NCBIfam" id="NF041874">
    <property type="entry name" value="EPS_EpsC"/>
    <property type="match status" value="1"/>
</dbReference>
<dbReference type="EMBL" id="NPEF02000003">
    <property type="protein sequence ID" value="MDV6234832.1"/>
    <property type="molecule type" value="Genomic_DNA"/>
</dbReference>
<dbReference type="Gene3D" id="2.160.10.10">
    <property type="entry name" value="Hexapeptide repeat proteins"/>
    <property type="match status" value="1"/>
</dbReference>
<dbReference type="Gene3D" id="1.10.3130.10">
    <property type="entry name" value="serine acetyltransferase, domain 1"/>
    <property type="match status" value="1"/>
</dbReference>
<evidence type="ECO:0000313" key="5">
    <source>
        <dbReference type="EMBL" id="PJZ92078.1"/>
    </source>
</evidence>
<dbReference type="EMBL" id="NPEF01000175">
    <property type="protein sequence ID" value="PJZ92078.1"/>
    <property type="molecule type" value="Genomic_DNA"/>
</dbReference>
<reference evidence="5" key="1">
    <citation type="submission" date="2017-07" db="EMBL/GenBank/DDBJ databases">
        <title>Leptospira spp. isolated from tropical soils.</title>
        <authorList>
            <person name="Thibeaux R."/>
            <person name="Iraola G."/>
            <person name="Ferres I."/>
            <person name="Bierque E."/>
            <person name="Girault D."/>
            <person name="Soupe-Gilbert M.-E."/>
            <person name="Picardeau M."/>
            <person name="Goarant C."/>
        </authorList>
    </citation>
    <scope>NUCLEOTIDE SEQUENCE [LARGE SCALE GENOMIC DNA]</scope>
    <source>
        <strain evidence="5">ATI7-C-A5</strain>
    </source>
</reference>
<proteinExistence type="predicted"/>
<dbReference type="CDD" id="cd03354">
    <property type="entry name" value="LbH_SAT"/>
    <property type="match status" value="1"/>
</dbReference>
<evidence type="ECO:0000256" key="1">
    <source>
        <dbReference type="ARBA" id="ARBA00022605"/>
    </source>
</evidence>
<dbReference type="InterPro" id="IPR053376">
    <property type="entry name" value="Serine_acetyltransferase"/>
</dbReference>
<comment type="caution">
    <text evidence="5">The sequence shown here is derived from an EMBL/GenBank/DDBJ whole genome shotgun (WGS) entry which is preliminary data.</text>
</comment>
<dbReference type="PANTHER" id="PTHR42811">
    <property type="entry name" value="SERINE ACETYLTRANSFERASE"/>
    <property type="match status" value="1"/>
</dbReference>
<gene>
    <name evidence="4" type="primary">epsC</name>
    <name evidence="4" type="ORF">CH379_004210</name>
    <name evidence="5" type="ORF">CH379_15140</name>
</gene>
<accession>A0A2N0B6H7</accession>
<organism evidence="5">
    <name type="scientific">Leptospira ellisii</name>
    <dbReference type="NCBI Taxonomy" id="2023197"/>
    <lineage>
        <taxon>Bacteria</taxon>
        <taxon>Pseudomonadati</taxon>
        <taxon>Spirochaetota</taxon>
        <taxon>Spirochaetia</taxon>
        <taxon>Leptospirales</taxon>
        <taxon>Leptospiraceae</taxon>
        <taxon>Leptospira</taxon>
    </lineage>
</organism>
<reference evidence="4" key="3">
    <citation type="submission" date="2023-10" db="EMBL/GenBank/DDBJ databases">
        <authorList>
            <person name="Picardeau M."/>
            <person name="Thibeaux R."/>
        </authorList>
    </citation>
    <scope>NUCLEOTIDE SEQUENCE</scope>
    <source>
        <strain evidence="4">ATI7-C-A5</strain>
    </source>
</reference>
<protein>
    <submittedName>
        <fullName evidence="4">Serine O-acetyltransferase EpsC</fullName>
    </submittedName>
    <submittedName>
        <fullName evidence="5">Serine acetyltransferase</fullName>
    </submittedName>
</protein>
<evidence type="ECO:0000313" key="6">
    <source>
        <dbReference type="Proteomes" id="UP000232122"/>
    </source>
</evidence>
<dbReference type="InterPro" id="IPR045304">
    <property type="entry name" value="LbH_SAT"/>
</dbReference>
<evidence type="ECO:0000256" key="2">
    <source>
        <dbReference type="ARBA" id="ARBA00022679"/>
    </source>
</evidence>
<dbReference type="Proteomes" id="UP000232122">
    <property type="component" value="Unassembled WGS sequence"/>
</dbReference>
<dbReference type="GO" id="GO:0008652">
    <property type="term" value="P:amino acid biosynthetic process"/>
    <property type="evidence" value="ECO:0007669"/>
    <property type="project" value="UniProtKB-KW"/>
</dbReference>
<dbReference type="RefSeq" id="WP_100765444.1">
    <property type="nucleotide sequence ID" value="NZ_NPEF02000003.1"/>
</dbReference>
<keyword evidence="1" id="KW-0028">Amino-acid biosynthesis</keyword>
<dbReference type="InterPro" id="IPR042122">
    <property type="entry name" value="Ser_AcTrfase_N_sf"/>
</dbReference>